<dbReference type="KEGG" id="aqg:HRU87_05235"/>
<keyword evidence="3 8" id="KW-0812">Transmembrane</keyword>
<keyword evidence="11" id="KW-1185">Reference proteome</keyword>
<evidence type="ECO:0000313" key="10">
    <source>
        <dbReference type="EMBL" id="QKJ25577.1"/>
    </source>
</evidence>
<evidence type="ECO:0000256" key="6">
    <source>
        <dbReference type="ARBA" id="ARBA00023136"/>
    </source>
</evidence>
<evidence type="ECO:0000256" key="5">
    <source>
        <dbReference type="ARBA" id="ARBA00022989"/>
    </source>
</evidence>
<dbReference type="Proteomes" id="UP000501003">
    <property type="component" value="Chromosome"/>
</dbReference>
<dbReference type="GO" id="GO:0016872">
    <property type="term" value="F:intramolecular lyase activity"/>
    <property type="evidence" value="ECO:0007669"/>
    <property type="project" value="InterPro"/>
</dbReference>
<dbReference type="AlphaFoldDB" id="A0A7D4UB38"/>
<comment type="subcellular location">
    <subcellularLocation>
        <location evidence="1">Membrane</location>
        <topology evidence="1">Multi-pass membrane protein</topology>
    </subcellularLocation>
</comment>
<sequence>MASELSYLAIAMPPVLVMLVLGLVLRSKLQLRALVVAAVVVLAMTAVFDNLIIWAGIVAYDQTLISGVKLALAPIEDFSYSLVGLILIPLVWELWERRK</sequence>
<evidence type="ECO:0000256" key="3">
    <source>
        <dbReference type="ARBA" id="ARBA00022692"/>
    </source>
</evidence>
<dbReference type="InterPro" id="IPR017825">
    <property type="entry name" value="Lycopene_cyclase_dom"/>
</dbReference>
<evidence type="ECO:0000256" key="1">
    <source>
        <dbReference type="ARBA" id="ARBA00004141"/>
    </source>
</evidence>
<dbReference type="NCBIfam" id="TIGR03462">
    <property type="entry name" value="CarR_dom_SF"/>
    <property type="match status" value="1"/>
</dbReference>
<feature type="domain" description="Lycopene cyclase" evidence="9">
    <location>
        <begin position="9"/>
        <end position="94"/>
    </location>
</feature>
<evidence type="ECO:0000259" key="9">
    <source>
        <dbReference type="Pfam" id="PF18916"/>
    </source>
</evidence>
<evidence type="ECO:0000256" key="8">
    <source>
        <dbReference type="SAM" id="Phobius"/>
    </source>
</evidence>
<evidence type="ECO:0000256" key="4">
    <source>
        <dbReference type="ARBA" id="ARBA00022746"/>
    </source>
</evidence>
<dbReference type="EMBL" id="CP054056">
    <property type="protein sequence ID" value="QKJ25577.1"/>
    <property type="molecule type" value="Genomic_DNA"/>
</dbReference>
<dbReference type="Pfam" id="PF18916">
    <property type="entry name" value="Lycopene_cyc"/>
    <property type="match status" value="1"/>
</dbReference>
<comment type="pathway">
    <text evidence="2">Carotenoid biosynthesis.</text>
</comment>
<evidence type="ECO:0000256" key="7">
    <source>
        <dbReference type="ARBA" id="ARBA00023235"/>
    </source>
</evidence>
<keyword evidence="4" id="KW-0125">Carotenoid biosynthesis</keyword>
<keyword evidence="7" id="KW-0413">Isomerase</keyword>
<dbReference type="RefSeq" id="WP_173493874.1">
    <property type="nucleotide sequence ID" value="NZ_CP054056.1"/>
</dbReference>
<gene>
    <name evidence="10" type="ORF">HRU87_05235</name>
</gene>
<feature type="transmembrane region" description="Helical" evidence="8">
    <location>
        <begin position="6"/>
        <end position="25"/>
    </location>
</feature>
<dbReference type="GO" id="GO:0045436">
    <property type="term" value="F:lycopene beta cyclase activity"/>
    <property type="evidence" value="ECO:0007669"/>
    <property type="project" value="UniProtKB-ARBA"/>
</dbReference>
<dbReference type="GO" id="GO:0016020">
    <property type="term" value="C:membrane"/>
    <property type="evidence" value="ECO:0007669"/>
    <property type="project" value="UniProtKB-SubCell"/>
</dbReference>
<proteinExistence type="predicted"/>
<protein>
    <submittedName>
        <fullName evidence="10">Lycopene cyclase domain-containing protein</fullName>
    </submittedName>
</protein>
<name>A0A7D4UB38_9MICO</name>
<evidence type="ECO:0000256" key="2">
    <source>
        <dbReference type="ARBA" id="ARBA00004829"/>
    </source>
</evidence>
<keyword evidence="6 8" id="KW-0472">Membrane</keyword>
<keyword evidence="5 8" id="KW-1133">Transmembrane helix</keyword>
<feature type="transmembrane region" description="Helical" evidence="8">
    <location>
        <begin position="78"/>
        <end position="95"/>
    </location>
</feature>
<dbReference type="GO" id="GO:0016117">
    <property type="term" value="P:carotenoid biosynthetic process"/>
    <property type="evidence" value="ECO:0007669"/>
    <property type="project" value="UniProtKB-KW"/>
</dbReference>
<accession>A0A7D4UB38</accession>
<feature type="transmembrane region" description="Helical" evidence="8">
    <location>
        <begin position="34"/>
        <end position="58"/>
    </location>
</feature>
<organism evidence="10 11">
    <name type="scientific">Aquiluna borgnonia</name>
    <dbReference type="NCBI Taxonomy" id="2499157"/>
    <lineage>
        <taxon>Bacteria</taxon>
        <taxon>Bacillati</taxon>
        <taxon>Actinomycetota</taxon>
        <taxon>Actinomycetes</taxon>
        <taxon>Micrococcales</taxon>
        <taxon>Microbacteriaceae</taxon>
        <taxon>Luna cluster</taxon>
        <taxon>Luna-1 subcluster</taxon>
        <taxon>Aquiluna</taxon>
    </lineage>
</organism>
<evidence type="ECO:0000313" key="11">
    <source>
        <dbReference type="Proteomes" id="UP000501003"/>
    </source>
</evidence>
<reference evidence="10 11" key="1">
    <citation type="submission" date="2020-05" db="EMBL/GenBank/DDBJ databases">
        <title>Aquirufa sp. strain 15G-AUS-rot a new Aquirufa species.</title>
        <authorList>
            <person name="Pitt A."/>
            <person name="Hahn M.W."/>
        </authorList>
    </citation>
    <scope>NUCLEOTIDE SEQUENCE [LARGE SCALE GENOMIC DNA]</scope>
    <source>
        <strain evidence="10 11">15G-AUS-rot</strain>
    </source>
</reference>